<proteinExistence type="predicted"/>
<dbReference type="SMART" id="SM01126">
    <property type="entry name" value="DDE_Tnp_IS1595"/>
    <property type="match status" value="1"/>
</dbReference>
<dbReference type="EMBL" id="NJBO01000015">
    <property type="protein sequence ID" value="TKJ40930.1"/>
    <property type="molecule type" value="Genomic_DNA"/>
</dbReference>
<dbReference type="AlphaFoldDB" id="A0A532V130"/>
<dbReference type="InterPro" id="IPR024445">
    <property type="entry name" value="Tnp_ISXO2-like"/>
</dbReference>
<comment type="caution">
    <text evidence="2">The sequence shown here is derived from an EMBL/GenBank/DDBJ whole genome shotgun (WGS) entry which is preliminary data.</text>
</comment>
<evidence type="ECO:0000313" key="3">
    <source>
        <dbReference type="Proteomes" id="UP000317778"/>
    </source>
</evidence>
<feature type="non-terminal residue" evidence="2">
    <location>
        <position position="1"/>
    </location>
</feature>
<dbReference type="PANTHER" id="PTHR47163">
    <property type="entry name" value="DDE_TNP_IS1595 DOMAIN-CONTAINING PROTEIN"/>
    <property type="match status" value="1"/>
</dbReference>
<dbReference type="Pfam" id="PF12762">
    <property type="entry name" value="DDE_Tnp_IS1595"/>
    <property type="match status" value="1"/>
</dbReference>
<dbReference type="NCBIfam" id="NF033547">
    <property type="entry name" value="transpos_IS1595"/>
    <property type="match status" value="1"/>
</dbReference>
<dbReference type="InterPro" id="IPR053164">
    <property type="entry name" value="IS1016-like_transposase"/>
</dbReference>
<dbReference type="PANTHER" id="PTHR47163:SF2">
    <property type="entry name" value="SI:DKEY-17M8.2"/>
    <property type="match status" value="1"/>
</dbReference>
<name>A0A532V130_UNCT6</name>
<gene>
    <name evidence="2" type="ORF">CEE36_08670</name>
</gene>
<accession>A0A532V130</accession>
<feature type="domain" description="ISXO2-like transposase" evidence="1">
    <location>
        <begin position="1"/>
        <end position="117"/>
    </location>
</feature>
<dbReference type="Proteomes" id="UP000317778">
    <property type="component" value="Unassembled WGS sequence"/>
</dbReference>
<organism evidence="2 3">
    <name type="scientific">candidate division TA06 bacterium B3_TA06</name>
    <dbReference type="NCBI Taxonomy" id="2012487"/>
    <lineage>
        <taxon>Bacteria</taxon>
        <taxon>Bacteria division TA06</taxon>
    </lineage>
</organism>
<protein>
    <submittedName>
        <fullName evidence="2">DDE transposase</fullName>
    </submittedName>
</protein>
<evidence type="ECO:0000313" key="2">
    <source>
        <dbReference type="EMBL" id="TKJ40930.1"/>
    </source>
</evidence>
<evidence type="ECO:0000259" key="1">
    <source>
        <dbReference type="SMART" id="SM01126"/>
    </source>
</evidence>
<sequence>RGAAGKVPVFGMLERAGKVVVEVVPDVKEKTLMGLITKTIEPGSLTYSDGFSSHSSLIVNGYKHVRIDHDKEFTNGKAHINSIESFWAYAKERLAKYHGISPLKLYLYLKELEFRFNNRQAVDLFELINSQLVKLLRCYG</sequence>
<reference evidence="2 3" key="1">
    <citation type="submission" date="2017-06" db="EMBL/GenBank/DDBJ databases">
        <title>Novel microbial phyla capable of carbon fixation and sulfur reduction in deep-sea sediments.</title>
        <authorList>
            <person name="Huang J."/>
            <person name="Baker B."/>
            <person name="Wang Y."/>
        </authorList>
    </citation>
    <scope>NUCLEOTIDE SEQUENCE [LARGE SCALE GENOMIC DNA]</scope>
    <source>
        <strain evidence="2">B3_TA06</strain>
    </source>
</reference>